<sequence>MKLKRISKQDKYDSTDKDVEMLDQIDRSNPLQQECSWPDTLEIKQCSPIKEEGKSDASKNHDEFCSSEGYNIFQAILTVDNGLPECFRTSEILPGEPKIPRKEIRENTSRSVYRRIHKHESDYKLNNLKFNTAAKGGFAKNSNYFQRRPKRQHHDHRRKHHRRHYRNTKRYEERAKSRRSSKSRNKSALEEENSKKSSQDCISSIFEDRCKIRGPPSSIKLLREYMEECTPDKQLKQMCDCKNNPKYDTICEYCNNEDFEGSMIGKIDEDMFDDSPVQTPRQEFVFLTFDNLQPEDIENRYSPGGIES</sequence>
<reference evidence="2" key="1">
    <citation type="submission" date="2023-07" db="EMBL/GenBank/DDBJ databases">
        <authorList>
            <consortium name="AG Swart"/>
            <person name="Singh M."/>
            <person name="Singh A."/>
            <person name="Seah K."/>
            <person name="Emmerich C."/>
        </authorList>
    </citation>
    <scope>NUCLEOTIDE SEQUENCE</scope>
    <source>
        <strain evidence="2">DP1</strain>
    </source>
</reference>
<feature type="region of interest" description="Disordered" evidence="1">
    <location>
        <begin position="1"/>
        <end position="20"/>
    </location>
</feature>
<feature type="region of interest" description="Disordered" evidence="1">
    <location>
        <begin position="139"/>
        <end position="195"/>
    </location>
</feature>
<evidence type="ECO:0000256" key="1">
    <source>
        <dbReference type="SAM" id="MobiDB-lite"/>
    </source>
</evidence>
<dbReference type="AlphaFoldDB" id="A0AAD1UHM3"/>
<gene>
    <name evidence="2" type="ORF">ECRASSUSDP1_LOCUS8286</name>
</gene>
<dbReference type="EMBL" id="CAMPGE010008101">
    <property type="protein sequence ID" value="CAI2367010.1"/>
    <property type="molecule type" value="Genomic_DNA"/>
</dbReference>
<organism evidence="2 3">
    <name type="scientific">Euplotes crassus</name>
    <dbReference type="NCBI Taxonomy" id="5936"/>
    <lineage>
        <taxon>Eukaryota</taxon>
        <taxon>Sar</taxon>
        <taxon>Alveolata</taxon>
        <taxon>Ciliophora</taxon>
        <taxon>Intramacronucleata</taxon>
        <taxon>Spirotrichea</taxon>
        <taxon>Hypotrichia</taxon>
        <taxon>Euplotida</taxon>
        <taxon>Euplotidae</taxon>
        <taxon>Moneuplotes</taxon>
    </lineage>
</organism>
<feature type="compositionally biased region" description="Basic residues" evidence="1">
    <location>
        <begin position="147"/>
        <end position="168"/>
    </location>
</feature>
<feature type="compositionally biased region" description="Basic and acidic residues" evidence="1">
    <location>
        <begin position="7"/>
        <end position="20"/>
    </location>
</feature>
<name>A0AAD1UHM3_EUPCR</name>
<accession>A0AAD1UHM3</accession>
<protein>
    <submittedName>
        <fullName evidence="2">Uncharacterized protein</fullName>
    </submittedName>
</protein>
<dbReference type="Proteomes" id="UP001295684">
    <property type="component" value="Unassembled WGS sequence"/>
</dbReference>
<keyword evidence="3" id="KW-1185">Reference proteome</keyword>
<evidence type="ECO:0000313" key="3">
    <source>
        <dbReference type="Proteomes" id="UP001295684"/>
    </source>
</evidence>
<evidence type="ECO:0000313" key="2">
    <source>
        <dbReference type="EMBL" id="CAI2367010.1"/>
    </source>
</evidence>
<comment type="caution">
    <text evidence="2">The sequence shown here is derived from an EMBL/GenBank/DDBJ whole genome shotgun (WGS) entry which is preliminary data.</text>
</comment>
<feature type="compositionally biased region" description="Basic residues" evidence="1">
    <location>
        <begin position="176"/>
        <end position="185"/>
    </location>
</feature>
<proteinExistence type="predicted"/>